<sequence>MGQETVYVARQPIFNRTQKVFAYELLFRNDFSNVYAALDGDQATTKVINNSFLIFGIETLTAGKRAFINFTANSLINDIPSLLPQELVAVEILEDVFPDENIVSACKKLKSKGYLIVLDDFIFKPVYEPFVKLADIIKVDFLSTSHQERIDLIERCKEYPIKFLAEKVETHEEFQQALKEGFSYFQGYFFCKPLMMSSKTLPEYKMNHLQILQEIHKPELEFNTIESIIKRDVSLSYKLLKFINSPLFGFRNRISSLRQALTLLGQKEVAKWISIIALKNVADDKPGELILSSLIRARFAESLASGKVLQQKINNAFLMGMFSHIDALLDRPLQEILEEISLDEEIKHALLETRNNRLLLLYKLIKSYEEADWEAHSLYVREIGIKEKDVLQAYRESLSWAHDLLLIS</sequence>
<dbReference type="SUPFAM" id="SSF141868">
    <property type="entry name" value="EAL domain-like"/>
    <property type="match status" value="1"/>
</dbReference>
<dbReference type="SMART" id="SM00052">
    <property type="entry name" value="EAL"/>
    <property type="match status" value="1"/>
</dbReference>
<dbReference type="Gene3D" id="3.20.20.450">
    <property type="entry name" value="EAL domain"/>
    <property type="match status" value="1"/>
</dbReference>
<dbReference type="Gene3D" id="1.10.3210.10">
    <property type="entry name" value="Hypothetical protein af1432"/>
    <property type="match status" value="1"/>
</dbReference>
<accession>A0ABM9W6U2</accession>
<dbReference type="PROSITE" id="PS51833">
    <property type="entry name" value="HDOD"/>
    <property type="match status" value="1"/>
</dbReference>
<dbReference type="EMBL" id="FCOW01000024">
    <property type="protein sequence ID" value="CVK20854.1"/>
    <property type="molecule type" value="Genomic_DNA"/>
</dbReference>
<comment type="caution">
    <text evidence="3">The sequence shown here is derived from an EMBL/GenBank/DDBJ whole genome shotgun (WGS) entry which is preliminary data.</text>
</comment>
<dbReference type="RefSeq" id="WP_075757972.1">
    <property type="nucleotide sequence ID" value="NZ_CP146991.1"/>
</dbReference>
<feature type="domain" description="HDOD" evidence="2">
    <location>
        <begin position="201"/>
        <end position="389"/>
    </location>
</feature>
<feature type="domain" description="EAL" evidence="1">
    <location>
        <begin position="1"/>
        <end position="207"/>
    </location>
</feature>
<evidence type="ECO:0000259" key="1">
    <source>
        <dbReference type="PROSITE" id="PS50883"/>
    </source>
</evidence>
<name>A0ABM9W6U2_9FIRM</name>
<protein>
    <submittedName>
        <fullName evidence="3">EAL domain protein</fullName>
    </submittedName>
</protein>
<evidence type="ECO:0000313" key="4">
    <source>
        <dbReference type="Proteomes" id="UP000245702"/>
    </source>
</evidence>
<dbReference type="Proteomes" id="UP000245702">
    <property type="component" value="Unassembled WGS sequence"/>
</dbReference>
<dbReference type="PANTHER" id="PTHR33525">
    <property type="match status" value="1"/>
</dbReference>
<dbReference type="PROSITE" id="PS50883">
    <property type="entry name" value="EAL"/>
    <property type="match status" value="1"/>
</dbReference>
<dbReference type="PANTHER" id="PTHR33525:SF4">
    <property type="entry name" value="CYCLIC DI-GMP PHOSPHODIESTERASE CDGJ"/>
    <property type="match status" value="1"/>
</dbReference>
<organism evidence="3 4">
    <name type="scientific">Sporomusa sphaeroides DSM 2875</name>
    <dbReference type="NCBI Taxonomy" id="1337886"/>
    <lineage>
        <taxon>Bacteria</taxon>
        <taxon>Bacillati</taxon>
        <taxon>Bacillota</taxon>
        <taxon>Negativicutes</taxon>
        <taxon>Selenomonadales</taxon>
        <taxon>Sporomusaceae</taxon>
        <taxon>Sporomusa</taxon>
    </lineage>
</organism>
<dbReference type="Pfam" id="PF08668">
    <property type="entry name" value="HDOD"/>
    <property type="match status" value="1"/>
</dbReference>
<evidence type="ECO:0000313" key="3">
    <source>
        <dbReference type="EMBL" id="CVK20854.1"/>
    </source>
</evidence>
<gene>
    <name evidence="3" type="ORF">SSPH_03522</name>
</gene>
<evidence type="ECO:0000259" key="2">
    <source>
        <dbReference type="PROSITE" id="PS51833"/>
    </source>
</evidence>
<dbReference type="InterPro" id="IPR035919">
    <property type="entry name" value="EAL_sf"/>
</dbReference>
<proteinExistence type="predicted"/>
<reference evidence="3 4" key="1">
    <citation type="submission" date="2016-01" db="EMBL/GenBank/DDBJ databases">
        <authorList>
            <person name="Brown R."/>
        </authorList>
    </citation>
    <scope>NUCLEOTIDE SEQUENCE [LARGE SCALE GENOMIC DNA]</scope>
    <source>
        <strain evidence="3">Sporomusa sphaeroides DSM 2875</strain>
    </source>
</reference>
<dbReference type="InterPro" id="IPR001633">
    <property type="entry name" value="EAL_dom"/>
</dbReference>
<dbReference type="InterPro" id="IPR014408">
    <property type="entry name" value="dGMP_Pdiesterase_EAL/HD-GYP"/>
</dbReference>
<keyword evidence="4" id="KW-1185">Reference proteome</keyword>
<dbReference type="Pfam" id="PF00563">
    <property type="entry name" value="EAL"/>
    <property type="match status" value="1"/>
</dbReference>
<dbReference type="PIRSF" id="PIRSF003180">
    <property type="entry name" value="DiGMPpdiest_YuxH"/>
    <property type="match status" value="1"/>
</dbReference>
<dbReference type="SUPFAM" id="SSF109604">
    <property type="entry name" value="HD-domain/PDEase-like"/>
    <property type="match status" value="1"/>
</dbReference>
<dbReference type="InterPro" id="IPR013976">
    <property type="entry name" value="HDOD"/>
</dbReference>
<dbReference type="InterPro" id="IPR052340">
    <property type="entry name" value="RNase_Y/CdgJ"/>
</dbReference>